<organism evidence="1 2">
    <name type="scientific">Portunus trituberculatus</name>
    <name type="common">Swimming crab</name>
    <name type="synonym">Neptunus trituberculatus</name>
    <dbReference type="NCBI Taxonomy" id="210409"/>
    <lineage>
        <taxon>Eukaryota</taxon>
        <taxon>Metazoa</taxon>
        <taxon>Ecdysozoa</taxon>
        <taxon>Arthropoda</taxon>
        <taxon>Crustacea</taxon>
        <taxon>Multicrustacea</taxon>
        <taxon>Malacostraca</taxon>
        <taxon>Eumalacostraca</taxon>
        <taxon>Eucarida</taxon>
        <taxon>Decapoda</taxon>
        <taxon>Pleocyemata</taxon>
        <taxon>Brachyura</taxon>
        <taxon>Eubrachyura</taxon>
        <taxon>Portunoidea</taxon>
        <taxon>Portunidae</taxon>
        <taxon>Portuninae</taxon>
        <taxon>Portunus</taxon>
    </lineage>
</organism>
<proteinExistence type="predicted"/>
<gene>
    <name evidence="1" type="primary">PO21_6</name>
    <name evidence="1" type="ORF">E2C01_062508</name>
</gene>
<accession>A0A5B7HEW0</accession>
<keyword evidence="2" id="KW-1185">Reference proteome</keyword>
<reference evidence="1 2" key="1">
    <citation type="submission" date="2019-05" db="EMBL/GenBank/DDBJ databases">
        <title>Another draft genome of Portunus trituberculatus and its Hox gene families provides insights of decapod evolution.</title>
        <authorList>
            <person name="Jeong J.-H."/>
            <person name="Song I."/>
            <person name="Kim S."/>
            <person name="Choi T."/>
            <person name="Kim D."/>
            <person name="Ryu S."/>
            <person name="Kim W."/>
        </authorList>
    </citation>
    <scope>NUCLEOTIDE SEQUENCE [LARGE SCALE GENOMIC DNA]</scope>
    <source>
        <tissue evidence="1">Muscle</tissue>
    </source>
</reference>
<dbReference type="EMBL" id="VSRR010027642">
    <property type="protein sequence ID" value="MPC68309.1"/>
    <property type="molecule type" value="Genomic_DNA"/>
</dbReference>
<name>A0A5B7HEW0_PORTR</name>
<dbReference type="Proteomes" id="UP000324222">
    <property type="component" value="Unassembled WGS sequence"/>
</dbReference>
<protein>
    <submittedName>
        <fullName evidence="1">Retrovirus-related Pol polyprotein from type-1 retrotransposable element R2</fullName>
    </submittedName>
</protein>
<comment type="caution">
    <text evidence="1">The sequence shown here is derived from an EMBL/GenBank/DDBJ whole genome shotgun (WGS) entry which is preliminary data.</text>
</comment>
<evidence type="ECO:0000313" key="2">
    <source>
        <dbReference type="Proteomes" id="UP000324222"/>
    </source>
</evidence>
<sequence>MYINALKTHLGVVNTKLRSARGRPAAPVHCDLGCGCQESLGHILQVCPKLAPERTRRHDRVLDLLQHQLSHKNWQVVREPNIRTQAGVRVPDNAAGDFLSRAHDLKRSYYDVGDIKAWVREKTGHPPVFTTPTINWRGTMATPSYMALKSMRLSKAELCLLVVRAMERSIVALWSHRDMRCYG</sequence>
<evidence type="ECO:0000313" key="1">
    <source>
        <dbReference type="EMBL" id="MPC68309.1"/>
    </source>
</evidence>
<dbReference type="AlphaFoldDB" id="A0A5B7HEW0"/>